<comment type="caution">
    <text evidence="1">The sequence shown here is derived from an EMBL/GenBank/DDBJ whole genome shotgun (WGS) entry which is preliminary data.</text>
</comment>
<accession>X1USW4</accession>
<evidence type="ECO:0000313" key="1">
    <source>
        <dbReference type="EMBL" id="GAJ06712.1"/>
    </source>
</evidence>
<sequence>AFLGLIDPEQITFASDGPHLNGSHGMAGGTPSLEELAWLL</sequence>
<dbReference type="EMBL" id="BARW01027869">
    <property type="protein sequence ID" value="GAJ06712.1"/>
    <property type="molecule type" value="Genomic_DNA"/>
</dbReference>
<organism evidence="1">
    <name type="scientific">marine sediment metagenome</name>
    <dbReference type="NCBI Taxonomy" id="412755"/>
    <lineage>
        <taxon>unclassified sequences</taxon>
        <taxon>metagenomes</taxon>
        <taxon>ecological metagenomes</taxon>
    </lineage>
</organism>
<protein>
    <submittedName>
        <fullName evidence="1">Uncharacterized protein</fullName>
    </submittedName>
</protein>
<gene>
    <name evidence="1" type="ORF">S12H4_45129</name>
</gene>
<reference evidence="1" key="1">
    <citation type="journal article" date="2014" name="Front. Microbiol.">
        <title>High frequency of phylogenetically diverse reductive dehalogenase-homologous genes in deep subseafloor sedimentary metagenomes.</title>
        <authorList>
            <person name="Kawai M."/>
            <person name="Futagami T."/>
            <person name="Toyoda A."/>
            <person name="Takaki Y."/>
            <person name="Nishi S."/>
            <person name="Hori S."/>
            <person name="Arai W."/>
            <person name="Tsubouchi T."/>
            <person name="Morono Y."/>
            <person name="Uchiyama I."/>
            <person name="Ito T."/>
            <person name="Fujiyama A."/>
            <person name="Inagaki F."/>
            <person name="Takami H."/>
        </authorList>
    </citation>
    <scope>NUCLEOTIDE SEQUENCE</scope>
    <source>
        <strain evidence="1">Expedition CK06-06</strain>
    </source>
</reference>
<name>X1USW4_9ZZZZ</name>
<feature type="non-terminal residue" evidence="1">
    <location>
        <position position="1"/>
    </location>
</feature>
<dbReference type="AlphaFoldDB" id="X1USW4"/>
<proteinExistence type="predicted"/>